<comment type="caution">
    <text evidence="2">The sequence shown here is derived from an EMBL/GenBank/DDBJ whole genome shotgun (WGS) entry which is preliminary data.</text>
</comment>
<dbReference type="EMBL" id="BJWK01000003">
    <property type="protein sequence ID" value="GEM07375.1"/>
    <property type="molecule type" value="Genomic_DNA"/>
</dbReference>
<sequence>MGKATSFADLRLAKDKLLKRFQRGGSAAGRDLDFFGCAGEMDFEEGDEAWQGECTKATLHGPPSTAPPPRRPAPYRFPLSAPLSSEEQRQLERRREEELAAAACLDYISAQSHSTRSSSLADIDTTGVTGLSNAVERTNIQQHPLRPSHPHARVPSRDMLDLDAEGRPRSNSVVSLPLSASDCSSRPRTNDSLPSFAESASTIDTTGSFPPSPVQSPSLRSRPTFASGIAPVKVDTEVIAQQPRAYTFI</sequence>
<name>A0A511KBN1_RHOTO</name>
<accession>A0A511KBN1</accession>
<feature type="compositionally biased region" description="Polar residues" evidence="1">
    <location>
        <begin position="181"/>
        <end position="221"/>
    </location>
</feature>
<evidence type="ECO:0000313" key="3">
    <source>
        <dbReference type="Proteomes" id="UP000321518"/>
    </source>
</evidence>
<organism evidence="2 3">
    <name type="scientific">Rhodotorula toruloides</name>
    <name type="common">Yeast</name>
    <name type="synonym">Rhodosporidium toruloides</name>
    <dbReference type="NCBI Taxonomy" id="5286"/>
    <lineage>
        <taxon>Eukaryota</taxon>
        <taxon>Fungi</taxon>
        <taxon>Dikarya</taxon>
        <taxon>Basidiomycota</taxon>
        <taxon>Pucciniomycotina</taxon>
        <taxon>Microbotryomycetes</taxon>
        <taxon>Sporidiobolales</taxon>
        <taxon>Sporidiobolaceae</taxon>
        <taxon>Rhodotorula</taxon>
    </lineage>
</organism>
<dbReference type="AlphaFoldDB" id="A0A511KBN1"/>
<evidence type="ECO:0000256" key="1">
    <source>
        <dbReference type="SAM" id="MobiDB-lite"/>
    </source>
</evidence>
<gene>
    <name evidence="2" type="ORF">Rt10032_c03g1392</name>
</gene>
<proteinExistence type="predicted"/>
<reference evidence="2 3" key="1">
    <citation type="submission" date="2019-07" db="EMBL/GenBank/DDBJ databases">
        <title>Rhodotorula toruloides NBRC10032 genome sequencing.</title>
        <authorList>
            <person name="Shida Y."/>
            <person name="Takaku H."/>
            <person name="Ogasawara W."/>
            <person name="Mori K."/>
        </authorList>
    </citation>
    <scope>NUCLEOTIDE SEQUENCE [LARGE SCALE GENOMIC DNA]</scope>
    <source>
        <strain evidence="2 3">NBRC10032</strain>
    </source>
</reference>
<evidence type="ECO:0000313" key="2">
    <source>
        <dbReference type="EMBL" id="GEM07375.1"/>
    </source>
</evidence>
<protein>
    <submittedName>
        <fullName evidence="2">Uncharacterized protein</fullName>
    </submittedName>
</protein>
<dbReference type="OrthoDB" id="2529409at2759"/>
<dbReference type="Proteomes" id="UP000321518">
    <property type="component" value="Unassembled WGS sequence"/>
</dbReference>
<feature type="region of interest" description="Disordered" evidence="1">
    <location>
        <begin position="162"/>
        <end position="224"/>
    </location>
</feature>
<feature type="region of interest" description="Disordered" evidence="1">
    <location>
        <begin position="55"/>
        <end position="94"/>
    </location>
</feature>